<dbReference type="PROSITE" id="PS00973">
    <property type="entry name" value="USP_2"/>
    <property type="match status" value="1"/>
</dbReference>
<evidence type="ECO:0000313" key="5">
    <source>
        <dbReference type="Proteomes" id="UP000054359"/>
    </source>
</evidence>
<dbReference type="InterPro" id="IPR001394">
    <property type="entry name" value="Peptidase_C19_UCH"/>
</dbReference>
<keyword evidence="2" id="KW-0645">Protease</keyword>
<keyword evidence="2" id="KW-0788">Thiol protease</keyword>
<dbReference type="PANTHER" id="PTHR24006">
    <property type="entry name" value="UBIQUITIN CARBOXYL-TERMINAL HYDROLASE"/>
    <property type="match status" value="1"/>
</dbReference>
<feature type="non-terminal residue" evidence="4">
    <location>
        <position position="488"/>
    </location>
</feature>
<feature type="domain" description="USP" evidence="3">
    <location>
        <begin position="110"/>
        <end position="488"/>
    </location>
</feature>
<organism evidence="4 5">
    <name type="scientific">Stegodyphus mimosarum</name>
    <name type="common">African social velvet spider</name>
    <dbReference type="NCBI Taxonomy" id="407821"/>
    <lineage>
        <taxon>Eukaryota</taxon>
        <taxon>Metazoa</taxon>
        <taxon>Ecdysozoa</taxon>
        <taxon>Arthropoda</taxon>
        <taxon>Chelicerata</taxon>
        <taxon>Arachnida</taxon>
        <taxon>Araneae</taxon>
        <taxon>Araneomorphae</taxon>
        <taxon>Entelegynae</taxon>
        <taxon>Eresoidea</taxon>
        <taxon>Eresidae</taxon>
        <taxon>Stegodyphus</taxon>
    </lineage>
</organism>
<dbReference type="PROSITE" id="PS00972">
    <property type="entry name" value="USP_1"/>
    <property type="match status" value="1"/>
</dbReference>
<dbReference type="Proteomes" id="UP000054359">
    <property type="component" value="Unassembled WGS sequence"/>
</dbReference>
<dbReference type="EC" id="3.4.19.12" evidence="2"/>
<evidence type="ECO:0000256" key="1">
    <source>
        <dbReference type="ARBA" id="ARBA00009085"/>
    </source>
</evidence>
<keyword evidence="5" id="KW-1185">Reference proteome</keyword>
<evidence type="ECO:0000256" key="2">
    <source>
        <dbReference type="RuleBase" id="RU366025"/>
    </source>
</evidence>
<dbReference type="PROSITE" id="PS50235">
    <property type="entry name" value="USP_3"/>
    <property type="match status" value="1"/>
</dbReference>
<dbReference type="SUPFAM" id="SSF54001">
    <property type="entry name" value="Cysteine proteinases"/>
    <property type="match status" value="1"/>
</dbReference>
<dbReference type="OMA" id="CMIFYHK"/>
<dbReference type="Pfam" id="PF00443">
    <property type="entry name" value="UCH"/>
    <property type="match status" value="1"/>
</dbReference>
<name>A0A087T4T5_STEMI</name>
<dbReference type="InterPro" id="IPR028889">
    <property type="entry name" value="USP"/>
</dbReference>
<dbReference type="InterPro" id="IPR018200">
    <property type="entry name" value="USP_CS"/>
</dbReference>
<dbReference type="GO" id="GO:0016579">
    <property type="term" value="P:protein deubiquitination"/>
    <property type="evidence" value="ECO:0007669"/>
    <property type="project" value="InterPro"/>
</dbReference>
<dbReference type="STRING" id="407821.A0A087T4T5"/>
<evidence type="ECO:0000259" key="3">
    <source>
        <dbReference type="PROSITE" id="PS50235"/>
    </source>
</evidence>
<dbReference type="OrthoDB" id="10062454at2759"/>
<dbReference type="EMBL" id="KK113396">
    <property type="protein sequence ID" value="KFM60124.1"/>
    <property type="molecule type" value="Genomic_DNA"/>
</dbReference>
<dbReference type="AlphaFoldDB" id="A0A087T4T5"/>
<dbReference type="PANTHER" id="PTHR24006:SF905">
    <property type="entry name" value="UBIQUITIN CARBOXYL-TERMINAL HYDROLASE 1"/>
    <property type="match status" value="1"/>
</dbReference>
<accession>A0A087T4T5</accession>
<dbReference type="GO" id="GO:0005829">
    <property type="term" value="C:cytosol"/>
    <property type="evidence" value="ECO:0007669"/>
    <property type="project" value="TreeGrafter"/>
</dbReference>
<keyword evidence="2" id="KW-0833">Ubl conjugation pathway</keyword>
<dbReference type="GO" id="GO:0005634">
    <property type="term" value="C:nucleus"/>
    <property type="evidence" value="ECO:0007669"/>
    <property type="project" value="TreeGrafter"/>
</dbReference>
<reference evidence="4 5" key="1">
    <citation type="submission" date="2013-11" db="EMBL/GenBank/DDBJ databases">
        <title>Genome sequencing of Stegodyphus mimosarum.</title>
        <authorList>
            <person name="Bechsgaard J."/>
        </authorList>
    </citation>
    <scope>NUCLEOTIDE SEQUENCE [LARGE SCALE GENOMIC DNA]</scope>
</reference>
<evidence type="ECO:0000313" key="4">
    <source>
        <dbReference type="EMBL" id="KFM60124.1"/>
    </source>
</evidence>
<keyword evidence="2 4" id="KW-0378">Hydrolase</keyword>
<sequence length="488" mass="55107">MARFDVKASAPVVNLSNGDLASSVSKTSRLSLKKLKDFSPKVYKEENNYGHHDMECDVTESKDVDQIEICGIQDENASPNCSVAMTDLKPAFIPSVVESSDISEIKVTPLGLPNCGNTCYVNSILQVLRYTPNFLNCLHSLLMARHYYKQRSLLENEAKETAVFLRLHSLFSAMRKQELLSLRNKNKDYSGYLIKPYSSFVLTLREISSLFEEGKQHDAHELLLTIISAFSTACEAIKEKSANQDIASKSQSTFAIDLKITELSVNETVHTSGQKNLKRKQIAMQNVQIKKRRKSETLTMHGNPIKNSSDIINIENINLGFEGKIHHSIMCLECENKLEHEEIFTNLEVTVAEQCVKEDAVDLRECLSQTTILSGENKYYCEECLHYNEARLGSKVILPPSILLLHFSWFTRSSNMTDVEKADMKVIIPLLLETSENCDLFSCTPHQIYRLYAVVLHIGQSTDGGHYVAFVKDVSQRSPSKQDSEQKF</sequence>
<dbReference type="GO" id="GO:0006508">
    <property type="term" value="P:proteolysis"/>
    <property type="evidence" value="ECO:0007669"/>
    <property type="project" value="UniProtKB-KW"/>
</dbReference>
<dbReference type="InterPro" id="IPR038765">
    <property type="entry name" value="Papain-like_cys_pep_sf"/>
</dbReference>
<dbReference type="GO" id="GO:0004843">
    <property type="term" value="F:cysteine-type deubiquitinase activity"/>
    <property type="evidence" value="ECO:0007669"/>
    <property type="project" value="UniProtKB-UniRule"/>
</dbReference>
<dbReference type="Gene3D" id="3.90.70.10">
    <property type="entry name" value="Cysteine proteinases"/>
    <property type="match status" value="1"/>
</dbReference>
<dbReference type="InterPro" id="IPR050164">
    <property type="entry name" value="Peptidase_C19"/>
</dbReference>
<comment type="similarity">
    <text evidence="1 2">Belongs to the peptidase C19 family.</text>
</comment>
<proteinExistence type="inferred from homology"/>
<comment type="catalytic activity">
    <reaction evidence="2">
        <text>Thiol-dependent hydrolysis of ester, thioester, amide, peptide and isopeptide bonds formed by the C-terminal Gly of ubiquitin (a 76-residue protein attached to proteins as an intracellular targeting signal).</text>
        <dbReference type="EC" id="3.4.19.12"/>
    </reaction>
</comment>
<protein>
    <recommendedName>
        <fullName evidence="2">Ubiquitin carboxyl-terminal hydrolase</fullName>
        <ecNumber evidence="2">3.4.19.12</ecNumber>
    </recommendedName>
</protein>
<gene>
    <name evidence="4" type="ORF">X975_16287</name>
</gene>